<gene>
    <name evidence="2" type="ORF">FHS57_006330</name>
</gene>
<keyword evidence="1" id="KW-0732">Signal</keyword>
<dbReference type="AlphaFoldDB" id="A0A7W5ZV14"/>
<dbReference type="Gene3D" id="2.40.160.130">
    <property type="entry name" value="Capsule assembly protein Wzi"/>
    <property type="match status" value="1"/>
</dbReference>
<evidence type="ECO:0000313" key="2">
    <source>
        <dbReference type="EMBL" id="MBB3842299.1"/>
    </source>
</evidence>
<comment type="caution">
    <text evidence="2">The sequence shown here is derived from an EMBL/GenBank/DDBJ whole genome shotgun (WGS) entry which is preliminary data.</text>
</comment>
<dbReference type="InterPro" id="IPR038636">
    <property type="entry name" value="Wzi_sf"/>
</dbReference>
<dbReference type="RefSeq" id="WP_183980574.1">
    <property type="nucleotide sequence ID" value="NZ_JACIBY010000032.1"/>
</dbReference>
<keyword evidence="3" id="KW-1185">Reference proteome</keyword>
<sequence length="487" mass="55494">MYHRFICTLFSFLCFGLTSNAQEDSTRFFVETGGVAATSQHTPFWLRSNQFGSVPLSNPFVFVKTGAQAFIGTKPRKAQLHLQGEIIANVGRTSSVILPVASATFRHRQFEAYVGRRKEFFGLGDTLLSSGSYAWSGNALPIPKVHIGTRGFVSVPFTKDILAFHATFSHGWFGRQDSVRNYYLHQKSFHGRIGKPTWKVNFFLGLLHYVQWGGTPVHPIQGVLTDGKYPSSFKDYLYLTIAKSPEGTSYSEFETFNQIGNHLGSIDLAFSYKQSHWDVLLYHQHPYEDKSGLAFTNFPDGLYGLRLKNAKANTGRGLHISQVTLEYLTTLDKGNSMNPDLRNRYEPDPYFRHAQYTTDWTYNHFIIGTPFFTRYFDMNPALIAPAYVNKLTRGYYVANNSVELFHAGLEGTIGQVTRFSTRISYSNNFPEYFKDVFAKANQFSYLATFIFPWKKYGLETKATIAFDYGQLFDKNLGMMFSVKKKLF</sequence>
<accession>A0A7W5ZV14</accession>
<dbReference type="EMBL" id="JACIBY010000032">
    <property type="protein sequence ID" value="MBB3842299.1"/>
    <property type="molecule type" value="Genomic_DNA"/>
</dbReference>
<reference evidence="2 3" key="1">
    <citation type="submission" date="2020-08" db="EMBL/GenBank/DDBJ databases">
        <title>Genomic Encyclopedia of Type Strains, Phase IV (KMG-IV): sequencing the most valuable type-strain genomes for metagenomic binning, comparative biology and taxonomic classification.</title>
        <authorList>
            <person name="Goeker M."/>
        </authorList>
    </citation>
    <scope>NUCLEOTIDE SEQUENCE [LARGE SCALE GENOMIC DNA]</scope>
    <source>
        <strain evidence="2 3">DSM 17976</strain>
    </source>
</reference>
<evidence type="ECO:0008006" key="4">
    <source>
        <dbReference type="Google" id="ProtNLM"/>
    </source>
</evidence>
<evidence type="ECO:0000256" key="1">
    <source>
        <dbReference type="SAM" id="SignalP"/>
    </source>
</evidence>
<dbReference type="Proteomes" id="UP000541352">
    <property type="component" value="Unassembled WGS sequence"/>
</dbReference>
<name>A0A7W5ZV14_9BACT</name>
<protein>
    <recommendedName>
        <fullName evidence="4">Capsule assembly Wzi family protein</fullName>
    </recommendedName>
</protein>
<organism evidence="2 3">
    <name type="scientific">Runella defluvii</name>
    <dbReference type="NCBI Taxonomy" id="370973"/>
    <lineage>
        <taxon>Bacteria</taxon>
        <taxon>Pseudomonadati</taxon>
        <taxon>Bacteroidota</taxon>
        <taxon>Cytophagia</taxon>
        <taxon>Cytophagales</taxon>
        <taxon>Spirosomataceae</taxon>
        <taxon>Runella</taxon>
    </lineage>
</organism>
<feature type="chain" id="PRO_5030567896" description="Capsule assembly Wzi family protein" evidence="1">
    <location>
        <begin position="22"/>
        <end position="487"/>
    </location>
</feature>
<evidence type="ECO:0000313" key="3">
    <source>
        <dbReference type="Proteomes" id="UP000541352"/>
    </source>
</evidence>
<feature type="signal peptide" evidence="1">
    <location>
        <begin position="1"/>
        <end position="21"/>
    </location>
</feature>
<proteinExistence type="predicted"/>